<proteinExistence type="inferred from homology"/>
<evidence type="ECO:0000256" key="1">
    <source>
        <dbReference type="ARBA" id="ARBA00004141"/>
    </source>
</evidence>
<dbReference type="InterPro" id="IPR036938">
    <property type="entry name" value="PAP2/HPO_sf"/>
</dbReference>
<dbReference type="KEGG" id="pmrn:116951947"/>
<organism evidence="8 9">
    <name type="scientific">Petromyzon marinus</name>
    <name type="common">Sea lamprey</name>
    <dbReference type="NCBI Taxonomy" id="7757"/>
    <lineage>
        <taxon>Eukaryota</taxon>
        <taxon>Metazoa</taxon>
        <taxon>Chordata</taxon>
        <taxon>Craniata</taxon>
        <taxon>Vertebrata</taxon>
        <taxon>Cyclostomata</taxon>
        <taxon>Hyperoartia</taxon>
        <taxon>Petromyzontiformes</taxon>
        <taxon>Petromyzontidae</taxon>
        <taxon>Petromyzon</taxon>
    </lineage>
</organism>
<dbReference type="PANTHER" id="PTHR10165">
    <property type="entry name" value="LIPID PHOSPHATE PHOSPHATASE"/>
    <property type="match status" value="1"/>
</dbReference>
<keyword evidence="4 6" id="KW-1133">Transmembrane helix</keyword>
<feature type="transmembrane region" description="Helical" evidence="6">
    <location>
        <begin position="60"/>
        <end position="87"/>
    </location>
</feature>
<name>A0AAJ7XA16_PETMA</name>
<dbReference type="GO" id="GO:0007165">
    <property type="term" value="P:signal transduction"/>
    <property type="evidence" value="ECO:0007669"/>
    <property type="project" value="TreeGrafter"/>
</dbReference>
<dbReference type="CDD" id="cd03384">
    <property type="entry name" value="PAP2_wunen"/>
    <property type="match status" value="1"/>
</dbReference>
<evidence type="ECO:0000256" key="5">
    <source>
        <dbReference type="ARBA" id="ARBA00023136"/>
    </source>
</evidence>
<dbReference type="SUPFAM" id="SSF48317">
    <property type="entry name" value="Acid phosphatase/Vanadium-dependent haloperoxidase"/>
    <property type="match status" value="1"/>
</dbReference>
<feature type="transmembrane region" description="Helical" evidence="6">
    <location>
        <begin position="203"/>
        <end position="222"/>
    </location>
</feature>
<dbReference type="SMART" id="SM00014">
    <property type="entry name" value="acidPPc"/>
    <property type="match status" value="1"/>
</dbReference>
<dbReference type="RefSeq" id="XP_032826730.1">
    <property type="nucleotide sequence ID" value="XM_032970839.1"/>
</dbReference>
<reference evidence="9" key="1">
    <citation type="submission" date="2025-08" db="UniProtKB">
        <authorList>
            <consortium name="RefSeq"/>
        </authorList>
    </citation>
    <scope>IDENTIFICATION</scope>
    <source>
        <tissue evidence="9">Sperm</tissue>
    </source>
</reference>
<sequence length="287" mass="31446">MQGYVKAVAKVTLDILCIVLAFLPFLVLYLARVEPAERGFFCDDESIAFPYRDSTVSEGLLFGLGFGITVASVVLGEVLVSCSYRVLPPHRGSSPLPGGIVNALYVRLAAFLMGAAASQSLTEIAKVSIGRLRPHFLTVCRPDPVLTNCSSELISLDMCSGERELILEARKSFYSGHASFAMYTMAFLALYLHSRLRAASLRLLRALLQLSVVLLALWVGYSRVSDYKHHWSDVLAGLVQGAVVAAVAVIHLADLPWGDDEEEPPKNPHEDLTSVQSVHQYTNTYKM</sequence>
<dbReference type="InterPro" id="IPR000326">
    <property type="entry name" value="PAP2/HPO"/>
</dbReference>
<evidence type="ECO:0000256" key="4">
    <source>
        <dbReference type="ARBA" id="ARBA00022989"/>
    </source>
</evidence>
<feature type="transmembrane region" description="Helical" evidence="6">
    <location>
        <begin position="234"/>
        <end position="253"/>
    </location>
</feature>
<comment type="similarity">
    <text evidence="2">Belongs to the PA-phosphatase related phosphoesterase family.</text>
</comment>
<dbReference type="GO" id="GO:0005886">
    <property type="term" value="C:plasma membrane"/>
    <property type="evidence" value="ECO:0007669"/>
    <property type="project" value="TreeGrafter"/>
</dbReference>
<keyword evidence="8" id="KW-1185">Reference proteome</keyword>
<feature type="transmembrane region" description="Helical" evidence="6">
    <location>
        <begin position="173"/>
        <end position="191"/>
    </location>
</feature>
<dbReference type="Proteomes" id="UP001318040">
    <property type="component" value="Chromosome 44"/>
</dbReference>
<evidence type="ECO:0000313" key="9">
    <source>
        <dbReference type="RefSeq" id="XP_032826730.1"/>
    </source>
</evidence>
<keyword evidence="3 6" id="KW-0812">Transmembrane</keyword>
<protein>
    <submittedName>
        <fullName evidence="9">Phospholipid phosphatase 1-like</fullName>
    </submittedName>
</protein>
<feature type="transmembrane region" description="Helical" evidence="6">
    <location>
        <begin position="12"/>
        <end position="31"/>
    </location>
</feature>
<evidence type="ECO:0000259" key="7">
    <source>
        <dbReference type="SMART" id="SM00014"/>
    </source>
</evidence>
<feature type="domain" description="Phosphatidic acid phosphatase type 2/haloperoxidase" evidence="7">
    <location>
        <begin position="106"/>
        <end position="249"/>
    </location>
</feature>
<dbReference type="AlphaFoldDB" id="A0AAJ7XA16"/>
<dbReference type="GO" id="GO:0046839">
    <property type="term" value="P:phospholipid dephosphorylation"/>
    <property type="evidence" value="ECO:0007669"/>
    <property type="project" value="TreeGrafter"/>
</dbReference>
<dbReference type="GO" id="GO:0006644">
    <property type="term" value="P:phospholipid metabolic process"/>
    <property type="evidence" value="ECO:0007669"/>
    <property type="project" value="InterPro"/>
</dbReference>
<evidence type="ECO:0000256" key="2">
    <source>
        <dbReference type="ARBA" id="ARBA00008816"/>
    </source>
</evidence>
<dbReference type="Pfam" id="PF01569">
    <property type="entry name" value="PAP2"/>
    <property type="match status" value="1"/>
</dbReference>
<keyword evidence="5 6" id="KW-0472">Membrane</keyword>
<comment type="subcellular location">
    <subcellularLocation>
        <location evidence="1">Membrane</location>
        <topology evidence="1">Multi-pass membrane protein</topology>
    </subcellularLocation>
</comment>
<dbReference type="Gene3D" id="1.20.144.10">
    <property type="entry name" value="Phosphatidic acid phosphatase type 2/haloperoxidase"/>
    <property type="match status" value="1"/>
</dbReference>
<evidence type="ECO:0000256" key="6">
    <source>
        <dbReference type="SAM" id="Phobius"/>
    </source>
</evidence>
<dbReference type="PANTHER" id="PTHR10165:SF103">
    <property type="entry name" value="PHOSPHOLIPID PHOSPHATASE HOMOLOG 1.2 HOMOLOG"/>
    <property type="match status" value="1"/>
</dbReference>
<accession>A0AAJ7XA16</accession>
<dbReference type="InterPro" id="IPR043216">
    <property type="entry name" value="PAP-like"/>
</dbReference>
<dbReference type="GeneID" id="116951947"/>
<evidence type="ECO:0000313" key="8">
    <source>
        <dbReference type="Proteomes" id="UP001318040"/>
    </source>
</evidence>
<dbReference type="GO" id="GO:0008195">
    <property type="term" value="F:phosphatidate phosphatase activity"/>
    <property type="evidence" value="ECO:0007669"/>
    <property type="project" value="TreeGrafter"/>
</dbReference>
<gene>
    <name evidence="9" type="primary">LOC116951947</name>
</gene>
<evidence type="ECO:0000256" key="3">
    <source>
        <dbReference type="ARBA" id="ARBA00022692"/>
    </source>
</evidence>